<dbReference type="Pfam" id="PF04542">
    <property type="entry name" value="Sigma70_r2"/>
    <property type="match status" value="1"/>
</dbReference>
<dbReference type="Gene3D" id="1.10.10.10">
    <property type="entry name" value="Winged helix-like DNA-binding domain superfamily/Winged helix DNA-binding domain"/>
    <property type="match status" value="2"/>
</dbReference>
<evidence type="ECO:0000256" key="3">
    <source>
        <dbReference type="ARBA" id="ARBA00023125"/>
    </source>
</evidence>
<evidence type="ECO:0000256" key="1">
    <source>
        <dbReference type="ARBA" id="ARBA00023015"/>
    </source>
</evidence>
<dbReference type="SUPFAM" id="SSF88659">
    <property type="entry name" value="Sigma3 and sigma4 domains of RNA polymerase sigma factors"/>
    <property type="match status" value="2"/>
</dbReference>
<proteinExistence type="predicted"/>
<evidence type="ECO:0000256" key="4">
    <source>
        <dbReference type="ARBA" id="ARBA00023163"/>
    </source>
</evidence>
<keyword evidence="4" id="KW-0804">Transcription</keyword>
<dbReference type="CDD" id="cd06171">
    <property type="entry name" value="Sigma70_r4"/>
    <property type="match status" value="1"/>
</dbReference>
<feature type="domain" description="RNA polymerase sigma-70 region 4" evidence="6">
    <location>
        <begin position="224"/>
        <end position="274"/>
    </location>
</feature>
<dbReference type="Gene3D" id="1.20.120.1810">
    <property type="match status" value="1"/>
</dbReference>
<keyword evidence="1" id="KW-0805">Transcription regulation</keyword>
<dbReference type="PANTHER" id="PTHR30603:SF17">
    <property type="entry name" value="RNA POLYMERASE SIGMA-G FACTOR"/>
    <property type="match status" value="1"/>
</dbReference>
<dbReference type="InterPro" id="IPR007630">
    <property type="entry name" value="RNA_pol_sigma70_r4"/>
</dbReference>
<dbReference type="Proteomes" id="UP001442841">
    <property type="component" value="Chromosome"/>
</dbReference>
<dbReference type="InterPro" id="IPR007627">
    <property type="entry name" value="RNA_pol_sigma70_r2"/>
</dbReference>
<organism evidence="7 8">
    <name type="scientific">Ammonicoccus fulvus</name>
    <dbReference type="NCBI Taxonomy" id="3138240"/>
    <lineage>
        <taxon>Bacteria</taxon>
        <taxon>Bacillati</taxon>
        <taxon>Actinomycetota</taxon>
        <taxon>Actinomycetes</taxon>
        <taxon>Propionibacteriales</taxon>
        <taxon>Propionibacteriaceae</taxon>
        <taxon>Ammonicoccus</taxon>
    </lineage>
</organism>
<dbReference type="EMBL" id="CP154795">
    <property type="protein sequence ID" value="XAN07150.1"/>
    <property type="molecule type" value="Genomic_DNA"/>
</dbReference>
<dbReference type="InterPro" id="IPR013324">
    <property type="entry name" value="RNA_pol_sigma_r3/r4-like"/>
</dbReference>
<name>A0ABZ3FQX8_9ACTN</name>
<keyword evidence="8" id="KW-1185">Reference proteome</keyword>
<dbReference type="SUPFAM" id="SSF88946">
    <property type="entry name" value="Sigma2 domain of RNA polymerase sigma factors"/>
    <property type="match status" value="1"/>
</dbReference>
<dbReference type="RefSeq" id="WP_425308601.1">
    <property type="nucleotide sequence ID" value="NZ_CP154795.1"/>
</dbReference>
<dbReference type="InterPro" id="IPR036388">
    <property type="entry name" value="WH-like_DNA-bd_sf"/>
</dbReference>
<dbReference type="PRINTS" id="PR00046">
    <property type="entry name" value="SIGMA70FCT"/>
</dbReference>
<reference evidence="7 8" key="1">
    <citation type="submission" date="2024-04" db="EMBL/GenBank/DDBJ databases">
        <title>Isolation of an actinomycete strain from pig manure.</title>
        <authorList>
            <person name="Gong T."/>
            <person name="Yu Z."/>
            <person name="An M."/>
            <person name="Wei C."/>
            <person name="Yang W."/>
            <person name="Liu L."/>
        </authorList>
    </citation>
    <scope>NUCLEOTIDE SEQUENCE [LARGE SCALE GENOMIC DNA]</scope>
    <source>
        <strain evidence="7 8">ZF39</strain>
    </source>
</reference>
<evidence type="ECO:0000259" key="5">
    <source>
        <dbReference type="Pfam" id="PF04542"/>
    </source>
</evidence>
<dbReference type="InterPro" id="IPR050239">
    <property type="entry name" value="Sigma-70_RNA_pol_init_factors"/>
</dbReference>
<keyword evidence="2" id="KW-0731">Sigma factor</keyword>
<sequence length="285" mass="31192">MTQVMIPAEALLTADEETELARSIEAGILAADLLAHRSTFCDATTTELELIVAGGQEARDRYVLANVRLVTMVANRAARRTGLSAHELFSEGMSGLIQAVDRFDYTHEVRFATYALPWIRATVARATATRCGALPVSAARAERRRLVRSVRQRLMAARGREVTAQEIADELELSVEVVEEMLAMEPPTALHDDRGFSIDLPDPGATEALEAVLGSVVPLADWVRRLPADERGVITRRFGFSGEPLSLVAVGRELGMSASSVRRLELRALGRLRAWYEAENLLLAG</sequence>
<protein>
    <submittedName>
        <fullName evidence="7">Sigma factor-like helix-turn-helix DNA-binding protein</fullName>
    </submittedName>
</protein>
<dbReference type="PANTHER" id="PTHR30603">
    <property type="entry name" value="RNA POLYMERASE SIGMA FACTOR RPO"/>
    <property type="match status" value="1"/>
</dbReference>
<dbReference type="InterPro" id="IPR013325">
    <property type="entry name" value="RNA_pol_sigma_r2"/>
</dbReference>
<evidence type="ECO:0000313" key="7">
    <source>
        <dbReference type="EMBL" id="XAN07150.1"/>
    </source>
</evidence>
<evidence type="ECO:0000313" key="8">
    <source>
        <dbReference type="Proteomes" id="UP001442841"/>
    </source>
</evidence>
<dbReference type="InterPro" id="IPR000943">
    <property type="entry name" value="RNA_pol_sigma70"/>
</dbReference>
<keyword evidence="3" id="KW-0238">DNA-binding</keyword>
<dbReference type="Pfam" id="PF04545">
    <property type="entry name" value="Sigma70_r4"/>
    <property type="match status" value="1"/>
</dbReference>
<evidence type="ECO:0000259" key="6">
    <source>
        <dbReference type="Pfam" id="PF04545"/>
    </source>
</evidence>
<feature type="domain" description="RNA polymerase sigma-70 region 2" evidence="5">
    <location>
        <begin position="65"/>
        <end position="125"/>
    </location>
</feature>
<accession>A0ABZ3FQX8</accession>
<evidence type="ECO:0000256" key="2">
    <source>
        <dbReference type="ARBA" id="ARBA00023082"/>
    </source>
</evidence>
<gene>
    <name evidence="7" type="ORF">AADG42_07535</name>
</gene>